<accession>A0A8S2V5X0</accession>
<evidence type="ECO:0000313" key="1">
    <source>
        <dbReference type="EMBL" id="CAF4379575.1"/>
    </source>
</evidence>
<reference evidence="1" key="1">
    <citation type="submission" date="2021-02" db="EMBL/GenBank/DDBJ databases">
        <authorList>
            <person name="Nowell W R."/>
        </authorList>
    </citation>
    <scope>NUCLEOTIDE SEQUENCE</scope>
</reference>
<dbReference type="AlphaFoldDB" id="A0A8S2V5X0"/>
<dbReference type="EMBL" id="CAJOBJ010052313">
    <property type="protein sequence ID" value="CAF4379575.1"/>
    <property type="molecule type" value="Genomic_DNA"/>
</dbReference>
<gene>
    <name evidence="1" type="ORF">GIL414_LOCUS29220</name>
</gene>
<organism evidence="1 2">
    <name type="scientific">Rotaria magnacalcarata</name>
    <dbReference type="NCBI Taxonomy" id="392030"/>
    <lineage>
        <taxon>Eukaryota</taxon>
        <taxon>Metazoa</taxon>
        <taxon>Spiralia</taxon>
        <taxon>Gnathifera</taxon>
        <taxon>Rotifera</taxon>
        <taxon>Eurotatoria</taxon>
        <taxon>Bdelloidea</taxon>
        <taxon>Philodinida</taxon>
        <taxon>Philodinidae</taxon>
        <taxon>Rotaria</taxon>
    </lineage>
</organism>
<sequence>MVRVLSNVNVSLDVPIQIYLERTDLWTGNITEGDIQTIDVNDEILLQHTYIILKGLENERDKLLLETTKSTDVEEKVSAQNNVLQ</sequence>
<proteinExistence type="predicted"/>
<dbReference type="Proteomes" id="UP000681720">
    <property type="component" value="Unassembled WGS sequence"/>
</dbReference>
<comment type="caution">
    <text evidence="1">The sequence shown here is derived from an EMBL/GenBank/DDBJ whole genome shotgun (WGS) entry which is preliminary data.</text>
</comment>
<evidence type="ECO:0000313" key="2">
    <source>
        <dbReference type="Proteomes" id="UP000681720"/>
    </source>
</evidence>
<feature type="non-terminal residue" evidence="1">
    <location>
        <position position="85"/>
    </location>
</feature>
<name>A0A8S2V5X0_9BILA</name>
<protein>
    <submittedName>
        <fullName evidence="1">Uncharacterized protein</fullName>
    </submittedName>
</protein>